<name>A0A9D4K2T5_DREPO</name>
<evidence type="ECO:0000256" key="2">
    <source>
        <dbReference type="SAM" id="Phobius"/>
    </source>
</evidence>
<reference evidence="3" key="1">
    <citation type="journal article" date="2019" name="bioRxiv">
        <title>The Genome of the Zebra Mussel, Dreissena polymorpha: A Resource for Invasive Species Research.</title>
        <authorList>
            <person name="McCartney M.A."/>
            <person name="Auch B."/>
            <person name="Kono T."/>
            <person name="Mallez S."/>
            <person name="Zhang Y."/>
            <person name="Obille A."/>
            <person name="Becker A."/>
            <person name="Abrahante J.E."/>
            <person name="Garbe J."/>
            <person name="Badalamenti J.P."/>
            <person name="Herman A."/>
            <person name="Mangelson H."/>
            <person name="Liachko I."/>
            <person name="Sullivan S."/>
            <person name="Sone E.D."/>
            <person name="Koren S."/>
            <person name="Silverstein K.A.T."/>
            <person name="Beckman K.B."/>
            <person name="Gohl D.M."/>
        </authorList>
    </citation>
    <scope>NUCLEOTIDE SEQUENCE</scope>
    <source>
        <strain evidence="3">Duluth1</strain>
        <tissue evidence="3">Whole animal</tissue>
    </source>
</reference>
<feature type="compositionally biased region" description="Basic and acidic residues" evidence="1">
    <location>
        <begin position="586"/>
        <end position="597"/>
    </location>
</feature>
<sequence length="1186" mass="133933">MIEFTASQCNNFPLSNGTWYSSARGTWTVSTSGLLTTVANFEAELSPYSDYASLTCVSNTGTQFILGTNFEIFFQVFIDVYICLDIREVTSDSYYYYVATETDGATGEQFTSNQTAACSKTDYVTAVNTRVLVKKGSEVTGAITCPNVILGNYSVDYEIPHTSSSAYNSTLDSCSNKTLMDFENSRTTLKLGYTAGSQMLCVYSVTSGGETYLHTINIDASVDKKATYRFTCWVLAYTSGKLQGTAYPMECHSGQTSTAVELGGQTFEFLPYYTCAPTTTDSGLAGWEIALIVLGILLAIVVIAFVAFVIKTRNQPTPFDRMEIMKDGSRQSTPDSLTDGLTKSQMELLRDDPRFGHFIKDRKEKERTFDLIEVHTDKKKPQDPVPVKEEPREPLEFPPGKKPIPPTTPRPEEDDNTLMRIKKERERKEKEREERRRKEQQTEELRKKLEVKEPEETVDPVIKHTRENESSEEYETDDSEKEERAQKLLEKRRRLADAAYKPPEGVAEGKVVGRKKRRKHEEGHVSDTPGGFLTREQQELQASKRRSRKKMMKQMAKNKLTQSDLEYSESETDTGSRRHKRRKKGEPRARGAPHMEKYIFKKDIEAELDDMDYWHEKERAPKPVDDIFDLDDTKTVQVAPADTGREGEEGSEEKRMENVLQDEESVWATYGVSGFRPGPNGELPEGFHFDEEGNVVRDADGKVIPKTAYEKQMEIRRRLKVFALPRLKRNTDGRPLGGYKDDEFGPTAEWDWGEPISAQETEEDKNQTAHVRPTSLRQVGFTTVEDRNDAQSPVSDDDFAHRKGRLPGSAERTLLKQRLFDETGKPIVDSTRPAFMPVYLTKGGVKPDSVYIDSAQIVRQELPARTQSQRPPVSGGFSMVSRSDTFNDGRSTKGKRRLSLVGSENIEAIRRERRNIGSDDEFFLVPGSLGQLNKPPTILDSQLDTNHCSRYNAHQASGRERTTVTDMSMRTAPDSTLPVDLNMRKYLEELYKDKQYFDKYVKTEKLPTNAGIETLELANHARGFLKERAEYWRDHLPETPAPPPTELGLRLSRMRTFNGDDSGLESGLISDRPLSADDVQVKSNLQPQQVTERSRSTGNSAMPTGERVPPTGRSPEPPVMKSERIKTDKTVTIDDTPREMTKEKAKLGGNITEDAKPAPKKKSVIGKEDVMLRNTVVTINEIDNEQ</sequence>
<feature type="compositionally biased region" description="Basic and acidic residues" evidence="1">
    <location>
        <begin position="370"/>
        <end position="395"/>
    </location>
</feature>
<feature type="compositionally biased region" description="Basic and acidic residues" evidence="1">
    <location>
        <begin position="421"/>
        <end position="469"/>
    </location>
</feature>
<feature type="region of interest" description="Disordered" evidence="1">
    <location>
        <begin position="1062"/>
        <end position="1163"/>
    </location>
</feature>
<feature type="region of interest" description="Disordered" evidence="1">
    <location>
        <begin position="624"/>
        <end position="659"/>
    </location>
</feature>
<protein>
    <submittedName>
        <fullName evidence="3">Uncharacterized protein</fullName>
    </submittedName>
</protein>
<feature type="region of interest" description="Disordered" evidence="1">
    <location>
        <begin position="370"/>
        <end position="597"/>
    </location>
</feature>
<feature type="compositionally biased region" description="Basic and acidic residues" evidence="1">
    <location>
        <begin position="1121"/>
        <end position="1146"/>
    </location>
</feature>
<keyword evidence="2" id="KW-0812">Transmembrane</keyword>
<dbReference type="Proteomes" id="UP000828390">
    <property type="component" value="Unassembled WGS sequence"/>
</dbReference>
<keyword evidence="4" id="KW-1185">Reference proteome</keyword>
<feature type="region of interest" description="Disordered" evidence="1">
    <location>
        <begin position="782"/>
        <end position="808"/>
    </location>
</feature>
<feature type="compositionally biased region" description="Basic and acidic residues" evidence="1">
    <location>
        <begin position="643"/>
        <end position="657"/>
    </location>
</feature>
<evidence type="ECO:0000313" key="4">
    <source>
        <dbReference type="Proteomes" id="UP000828390"/>
    </source>
</evidence>
<gene>
    <name evidence="3" type="ORF">DPMN_104585</name>
</gene>
<dbReference type="EMBL" id="JAIWYP010000004">
    <property type="protein sequence ID" value="KAH3831322.1"/>
    <property type="molecule type" value="Genomic_DNA"/>
</dbReference>
<evidence type="ECO:0000313" key="3">
    <source>
        <dbReference type="EMBL" id="KAH3831322.1"/>
    </source>
</evidence>
<feature type="transmembrane region" description="Helical" evidence="2">
    <location>
        <begin position="289"/>
        <end position="310"/>
    </location>
</feature>
<accession>A0A9D4K2T5</accession>
<organism evidence="3 4">
    <name type="scientific">Dreissena polymorpha</name>
    <name type="common">Zebra mussel</name>
    <name type="synonym">Mytilus polymorpha</name>
    <dbReference type="NCBI Taxonomy" id="45954"/>
    <lineage>
        <taxon>Eukaryota</taxon>
        <taxon>Metazoa</taxon>
        <taxon>Spiralia</taxon>
        <taxon>Lophotrochozoa</taxon>
        <taxon>Mollusca</taxon>
        <taxon>Bivalvia</taxon>
        <taxon>Autobranchia</taxon>
        <taxon>Heteroconchia</taxon>
        <taxon>Euheterodonta</taxon>
        <taxon>Imparidentia</taxon>
        <taxon>Neoheterodontei</taxon>
        <taxon>Myida</taxon>
        <taxon>Dreissenoidea</taxon>
        <taxon>Dreissenidae</taxon>
        <taxon>Dreissena</taxon>
    </lineage>
</organism>
<keyword evidence="2" id="KW-0472">Membrane</keyword>
<comment type="caution">
    <text evidence="3">The sequence shown here is derived from an EMBL/GenBank/DDBJ whole genome shotgun (WGS) entry which is preliminary data.</text>
</comment>
<feature type="compositionally biased region" description="Pro residues" evidence="1">
    <location>
        <begin position="396"/>
        <end position="409"/>
    </location>
</feature>
<dbReference type="AlphaFoldDB" id="A0A9D4K2T5"/>
<keyword evidence="2" id="KW-1133">Transmembrane helix</keyword>
<feature type="compositionally biased region" description="Basic residues" evidence="1">
    <location>
        <begin position="543"/>
        <end position="552"/>
    </location>
</feature>
<feature type="compositionally biased region" description="Polar residues" evidence="1">
    <location>
        <begin position="1081"/>
        <end position="1102"/>
    </location>
</feature>
<reference evidence="3" key="2">
    <citation type="submission" date="2020-11" db="EMBL/GenBank/DDBJ databases">
        <authorList>
            <person name="McCartney M.A."/>
            <person name="Auch B."/>
            <person name="Kono T."/>
            <person name="Mallez S."/>
            <person name="Becker A."/>
            <person name="Gohl D.M."/>
            <person name="Silverstein K.A.T."/>
            <person name="Koren S."/>
            <person name="Bechman K.B."/>
            <person name="Herman A."/>
            <person name="Abrahante J.E."/>
            <person name="Garbe J."/>
        </authorList>
    </citation>
    <scope>NUCLEOTIDE SEQUENCE</scope>
    <source>
        <strain evidence="3">Duluth1</strain>
        <tissue evidence="3">Whole animal</tissue>
    </source>
</reference>
<proteinExistence type="predicted"/>
<feature type="region of interest" description="Disordered" evidence="1">
    <location>
        <begin position="864"/>
        <end position="896"/>
    </location>
</feature>
<feature type="region of interest" description="Disordered" evidence="1">
    <location>
        <begin position="730"/>
        <end position="751"/>
    </location>
</feature>
<feature type="compositionally biased region" description="Acidic residues" evidence="1">
    <location>
        <begin position="470"/>
        <end position="480"/>
    </location>
</feature>
<evidence type="ECO:0000256" key="1">
    <source>
        <dbReference type="SAM" id="MobiDB-lite"/>
    </source>
</evidence>